<sequence length="171" mass="19495">LLGYVDDNFGAAESDELEYYEPYGYYYPRAQVCLLRVWDELGIPHEFKKQVYAPVIPIIGFAVDPNAMTVTMTAESKTALLEAINDFCGPPGSRPRRTLREFLSLAGYANWAFNVFPLLKPSLSNLYDKMRGKDKMNATLHVNLALIDDLKWLERHIKASNGIHFFGAEEW</sequence>
<evidence type="ECO:0000313" key="1">
    <source>
        <dbReference type="EMBL" id="EMD37573.1"/>
    </source>
</evidence>
<keyword evidence="2" id="KW-1185">Reference proteome</keyword>
<reference evidence="1 2" key="1">
    <citation type="journal article" date="2012" name="Proc. Natl. Acad. Sci. U.S.A.">
        <title>Comparative genomics of Ceriporiopsis subvermispora and Phanerochaete chrysosporium provide insight into selective ligninolysis.</title>
        <authorList>
            <person name="Fernandez-Fueyo E."/>
            <person name="Ruiz-Duenas F.J."/>
            <person name="Ferreira P."/>
            <person name="Floudas D."/>
            <person name="Hibbett D.S."/>
            <person name="Canessa P."/>
            <person name="Larrondo L.F."/>
            <person name="James T.Y."/>
            <person name="Seelenfreund D."/>
            <person name="Lobos S."/>
            <person name="Polanco R."/>
            <person name="Tello M."/>
            <person name="Honda Y."/>
            <person name="Watanabe T."/>
            <person name="Watanabe T."/>
            <person name="Ryu J.S."/>
            <person name="Kubicek C.P."/>
            <person name="Schmoll M."/>
            <person name="Gaskell J."/>
            <person name="Hammel K.E."/>
            <person name="St John F.J."/>
            <person name="Vanden Wymelenberg A."/>
            <person name="Sabat G."/>
            <person name="Splinter BonDurant S."/>
            <person name="Syed K."/>
            <person name="Yadav J.S."/>
            <person name="Doddapaneni H."/>
            <person name="Subramanian V."/>
            <person name="Lavin J.L."/>
            <person name="Oguiza J.A."/>
            <person name="Perez G."/>
            <person name="Pisabarro A.G."/>
            <person name="Ramirez L."/>
            <person name="Santoyo F."/>
            <person name="Master E."/>
            <person name="Coutinho P.M."/>
            <person name="Henrissat B."/>
            <person name="Lombard V."/>
            <person name="Magnuson J.K."/>
            <person name="Kuees U."/>
            <person name="Hori C."/>
            <person name="Igarashi K."/>
            <person name="Samejima M."/>
            <person name="Held B.W."/>
            <person name="Barry K.W."/>
            <person name="LaButti K.M."/>
            <person name="Lapidus A."/>
            <person name="Lindquist E.A."/>
            <person name="Lucas S.M."/>
            <person name="Riley R."/>
            <person name="Salamov A.A."/>
            <person name="Hoffmeister D."/>
            <person name="Schwenk D."/>
            <person name="Hadar Y."/>
            <person name="Yarden O."/>
            <person name="de Vries R.P."/>
            <person name="Wiebenga A."/>
            <person name="Stenlid J."/>
            <person name="Eastwood D."/>
            <person name="Grigoriev I.V."/>
            <person name="Berka R.M."/>
            <person name="Blanchette R.A."/>
            <person name="Kersten P."/>
            <person name="Martinez A.T."/>
            <person name="Vicuna R."/>
            <person name="Cullen D."/>
        </authorList>
    </citation>
    <scope>NUCLEOTIDE SEQUENCE [LARGE SCALE GENOMIC DNA]</scope>
    <source>
        <strain evidence="1 2">B</strain>
    </source>
</reference>
<dbReference type="Proteomes" id="UP000016930">
    <property type="component" value="Unassembled WGS sequence"/>
</dbReference>
<protein>
    <submittedName>
        <fullName evidence="1">Uncharacterized protein</fullName>
    </submittedName>
</protein>
<gene>
    <name evidence="1" type="ORF">CERSUDRAFT_35702</name>
</gene>
<name>M2QKM2_CERS8</name>
<accession>M2QKM2</accession>
<dbReference type="STRING" id="914234.M2QKM2"/>
<dbReference type="EMBL" id="KB445796">
    <property type="protein sequence ID" value="EMD37573.1"/>
    <property type="molecule type" value="Genomic_DNA"/>
</dbReference>
<dbReference type="HOGENOM" id="CLU_134793_0_0_1"/>
<organism evidence="1 2">
    <name type="scientific">Ceriporiopsis subvermispora (strain B)</name>
    <name type="common">White-rot fungus</name>
    <name type="synonym">Gelatoporia subvermispora</name>
    <dbReference type="NCBI Taxonomy" id="914234"/>
    <lineage>
        <taxon>Eukaryota</taxon>
        <taxon>Fungi</taxon>
        <taxon>Dikarya</taxon>
        <taxon>Basidiomycota</taxon>
        <taxon>Agaricomycotina</taxon>
        <taxon>Agaricomycetes</taxon>
        <taxon>Polyporales</taxon>
        <taxon>Gelatoporiaceae</taxon>
        <taxon>Gelatoporia</taxon>
    </lineage>
</organism>
<feature type="non-terminal residue" evidence="1">
    <location>
        <position position="171"/>
    </location>
</feature>
<feature type="non-terminal residue" evidence="1">
    <location>
        <position position="1"/>
    </location>
</feature>
<dbReference type="OrthoDB" id="3249498at2759"/>
<evidence type="ECO:0000313" key="2">
    <source>
        <dbReference type="Proteomes" id="UP000016930"/>
    </source>
</evidence>
<dbReference type="AlphaFoldDB" id="M2QKM2"/>
<proteinExistence type="predicted"/>